<gene>
    <name evidence="2" type="ORF">PCOR1329_LOCUS1151</name>
</gene>
<feature type="compositionally biased region" description="Gly residues" evidence="1">
    <location>
        <begin position="34"/>
        <end position="46"/>
    </location>
</feature>
<feature type="non-terminal residue" evidence="2">
    <location>
        <position position="151"/>
    </location>
</feature>
<proteinExistence type="predicted"/>
<dbReference type="EMBL" id="CAUYUJ010000275">
    <property type="protein sequence ID" value="CAK0789626.1"/>
    <property type="molecule type" value="Genomic_DNA"/>
</dbReference>
<keyword evidence="3" id="KW-1185">Reference proteome</keyword>
<evidence type="ECO:0000313" key="2">
    <source>
        <dbReference type="EMBL" id="CAK0789626.1"/>
    </source>
</evidence>
<dbReference type="Proteomes" id="UP001189429">
    <property type="component" value="Unassembled WGS sequence"/>
</dbReference>
<evidence type="ECO:0000256" key="1">
    <source>
        <dbReference type="SAM" id="MobiDB-lite"/>
    </source>
</evidence>
<reference evidence="2" key="1">
    <citation type="submission" date="2023-10" db="EMBL/GenBank/DDBJ databases">
        <authorList>
            <person name="Chen Y."/>
            <person name="Shah S."/>
            <person name="Dougan E. K."/>
            <person name="Thang M."/>
            <person name="Chan C."/>
        </authorList>
    </citation>
    <scope>NUCLEOTIDE SEQUENCE [LARGE SCALE GENOMIC DNA]</scope>
</reference>
<comment type="caution">
    <text evidence="2">The sequence shown here is derived from an EMBL/GenBank/DDBJ whole genome shotgun (WGS) entry which is preliminary data.</text>
</comment>
<organism evidence="2 3">
    <name type="scientific">Prorocentrum cordatum</name>
    <dbReference type="NCBI Taxonomy" id="2364126"/>
    <lineage>
        <taxon>Eukaryota</taxon>
        <taxon>Sar</taxon>
        <taxon>Alveolata</taxon>
        <taxon>Dinophyceae</taxon>
        <taxon>Prorocentrales</taxon>
        <taxon>Prorocentraceae</taxon>
        <taxon>Prorocentrum</taxon>
    </lineage>
</organism>
<feature type="non-terminal residue" evidence="2">
    <location>
        <position position="1"/>
    </location>
</feature>
<accession>A0ABN9PAF2</accession>
<evidence type="ECO:0000313" key="3">
    <source>
        <dbReference type="Proteomes" id="UP001189429"/>
    </source>
</evidence>
<protein>
    <submittedName>
        <fullName evidence="2">Uncharacterized protein</fullName>
    </submittedName>
</protein>
<feature type="region of interest" description="Disordered" evidence="1">
    <location>
        <begin position="13"/>
        <end position="110"/>
    </location>
</feature>
<sequence>WLEARLGGARAPVRGRLAAGGPQGSRRRLPAGAHGRGGASLRGGGMQQAKNDDDDGLPLLLGTPMEWARGSAHRLGETGRPSSSSSLPRKPTQDIVPTGAHFTEDSEARVRPRRAHDICMVFKCKTSKDSLESGTRWRGHTRVAAVCVSSE</sequence>
<name>A0ABN9PAF2_9DINO</name>